<accession>A0ABR4JYJ8</accession>
<dbReference type="PANTHER" id="PTHR37540">
    <property type="entry name" value="TRANSCRIPTION FACTOR (ACR-2), PUTATIVE-RELATED-RELATED"/>
    <property type="match status" value="1"/>
</dbReference>
<dbReference type="PANTHER" id="PTHR37540:SF5">
    <property type="entry name" value="TRANSCRIPTION FACTOR DOMAIN-CONTAINING PROTEIN"/>
    <property type="match status" value="1"/>
</dbReference>
<proteinExistence type="predicted"/>
<evidence type="ECO:0000313" key="2">
    <source>
        <dbReference type="Proteomes" id="UP001610444"/>
    </source>
</evidence>
<name>A0ABR4JYJ8_9EURO</name>
<dbReference type="Proteomes" id="UP001610444">
    <property type="component" value="Unassembled WGS sequence"/>
</dbReference>
<sequence>MTEQSDHGQEAKFVFVGGPLMNKGGPLRGRAIRQGRRDTKQQRRIDAAIEVEELLREGTNPECTCYRASPAGTGRIQSPHLTIPPAGGSGSSELQGFRPIKPKAPSQAGPRVRKVQGQFCSLCGRYLRVRRSPTTPSVALGSVFDLGAGNHDPILPKNEVTSQLKVQEILHFAGTQIWPNFRPLRYTSDCYQSWVVPYNDKLMLYATLWSASYHLDVLHLTYGNRDHQRESKEQLYLKGLTLQMLRGAIETYTTQTPIDGIIMCILYLAVNDTVEKGVRRDPSPFTPLFTGLHSLDFYGSRDYHPLHWIVIQDLLGRLGGITVLRAHGVAWLLSIADIMNAAHAIRKPIYPCLGVDGSVLNLDPPLRLFTAYGVQVEAGSQHPGSGFRDLLSLLPPVRPEHVTALANIGELSYVLQSLSDQPCSPKALDILGDSRNLVHHRLFSLPDENNALEQIVQSEGSPEAAIADAERQRTKEIYLTARLAALLFAIHVTFPIPRSSLVSGTLLKSLCPKLLSLVEQGVSNGILLWSASVALIASDGKPLHKVMMKLFLKLCHDLEIASLDELLQVLRSFAWMDAAVEHHYQGQWKDIFPAVSASRAKTQGAMKQLPVR</sequence>
<evidence type="ECO:0000313" key="1">
    <source>
        <dbReference type="EMBL" id="KAL2845140.1"/>
    </source>
</evidence>
<dbReference type="EMBL" id="JBFXLR010000038">
    <property type="protein sequence ID" value="KAL2845140.1"/>
    <property type="molecule type" value="Genomic_DNA"/>
</dbReference>
<reference evidence="1 2" key="1">
    <citation type="submission" date="2024-07" db="EMBL/GenBank/DDBJ databases">
        <title>Section-level genome sequencing and comparative genomics of Aspergillus sections Usti and Cavernicolus.</title>
        <authorList>
            <consortium name="Lawrence Berkeley National Laboratory"/>
            <person name="Nybo J.L."/>
            <person name="Vesth T.C."/>
            <person name="Theobald S."/>
            <person name="Frisvad J.C."/>
            <person name="Larsen T.O."/>
            <person name="Kjaerboelling I."/>
            <person name="Rothschild-Mancinelli K."/>
            <person name="Lyhne E.K."/>
            <person name="Kogle M.E."/>
            <person name="Barry K."/>
            <person name="Clum A."/>
            <person name="Na H."/>
            <person name="Ledsgaard L."/>
            <person name="Lin J."/>
            <person name="Lipzen A."/>
            <person name="Kuo A."/>
            <person name="Riley R."/>
            <person name="Mondo S."/>
            <person name="LaButti K."/>
            <person name="Haridas S."/>
            <person name="Pangalinan J."/>
            <person name="Salamov A.A."/>
            <person name="Simmons B.A."/>
            <person name="Magnuson J.K."/>
            <person name="Chen J."/>
            <person name="Drula E."/>
            <person name="Henrissat B."/>
            <person name="Wiebenga A."/>
            <person name="Lubbers R.J."/>
            <person name="Gomes A.C."/>
            <person name="Macurrencykelacurrency M.R."/>
            <person name="Stajich J."/>
            <person name="Grigoriev I.V."/>
            <person name="Mortensen U.H."/>
            <person name="De vries R.P."/>
            <person name="Baker S.E."/>
            <person name="Andersen M.R."/>
        </authorList>
    </citation>
    <scope>NUCLEOTIDE SEQUENCE [LARGE SCALE GENOMIC DNA]</scope>
    <source>
        <strain evidence="1 2">CBS 756.74</strain>
    </source>
</reference>
<protein>
    <submittedName>
        <fullName evidence="1">Uncharacterized protein</fullName>
    </submittedName>
</protein>
<gene>
    <name evidence="1" type="ORF">BJX68DRAFT_269328</name>
</gene>
<dbReference type="GeneID" id="98161475"/>
<dbReference type="RefSeq" id="XP_070896497.1">
    <property type="nucleotide sequence ID" value="XM_071046311.1"/>
</dbReference>
<comment type="caution">
    <text evidence="1">The sequence shown here is derived from an EMBL/GenBank/DDBJ whole genome shotgun (WGS) entry which is preliminary data.</text>
</comment>
<organism evidence="1 2">
    <name type="scientific">Aspergillus pseudodeflectus</name>
    <dbReference type="NCBI Taxonomy" id="176178"/>
    <lineage>
        <taxon>Eukaryota</taxon>
        <taxon>Fungi</taxon>
        <taxon>Dikarya</taxon>
        <taxon>Ascomycota</taxon>
        <taxon>Pezizomycotina</taxon>
        <taxon>Eurotiomycetes</taxon>
        <taxon>Eurotiomycetidae</taxon>
        <taxon>Eurotiales</taxon>
        <taxon>Aspergillaceae</taxon>
        <taxon>Aspergillus</taxon>
        <taxon>Aspergillus subgen. Nidulantes</taxon>
    </lineage>
</organism>
<keyword evidence="2" id="KW-1185">Reference proteome</keyword>